<feature type="compositionally biased region" description="Basic and acidic residues" evidence="1">
    <location>
        <begin position="147"/>
        <end position="165"/>
    </location>
</feature>
<dbReference type="EMBL" id="BAAAPZ010000006">
    <property type="protein sequence ID" value="GAA2096402.1"/>
    <property type="molecule type" value="Genomic_DNA"/>
</dbReference>
<feature type="compositionally biased region" description="Gly residues" evidence="1">
    <location>
        <begin position="360"/>
        <end position="369"/>
    </location>
</feature>
<name>A0ABP5IEP4_9MICO</name>
<organism evidence="3 4">
    <name type="scientific">Brevibacterium salitolerans</name>
    <dbReference type="NCBI Taxonomy" id="1403566"/>
    <lineage>
        <taxon>Bacteria</taxon>
        <taxon>Bacillati</taxon>
        <taxon>Actinomycetota</taxon>
        <taxon>Actinomycetes</taxon>
        <taxon>Micrococcales</taxon>
        <taxon>Brevibacteriaceae</taxon>
        <taxon>Brevibacterium</taxon>
    </lineage>
</organism>
<keyword evidence="2" id="KW-0472">Membrane</keyword>
<feature type="region of interest" description="Disordered" evidence="1">
    <location>
        <begin position="147"/>
        <end position="200"/>
    </location>
</feature>
<evidence type="ECO:0000313" key="3">
    <source>
        <dbReference type="EMBL" id="GAA2096402.1"/>
    </source>
</evidence>
<proteinExistence type="predicted"/>
<protein>
    <submittedName>
        <fullName evidence="3">Uncharacterized protein</fullName>
    </submittedName>
</protein>
<gene>
    <name evidence="3" type="ORF">GCM10009823_16490</name>
</gene>
<accession>A0ABP5IEP4</accession>
<sequence length="470" mass="49187">MVREVASVILVGDVQTATNRIRMFQTNAAEIVLLLLAALVLAGCLALAAMGLLWLRRTGRVLAQEAAERTEREAKAAGLETEAAGLRAEELRARTAAQQAARALREVQAREAEARVRRTEAEVVREQAEASRVEMETRRVEAQVRQAEAETSRAEAEASRAEAETVRAQAGTEELRRPAGGVVGAGSGGASGRSGSGGGLSPHAAFDAASLQRMARELGADVSLVKRVADTFGDRGLTGLYDLTQRWVPGRGEQRRRSREDRDAEDHGTEERGADGRGDAADEVSPSASPSGWHPGEVAEGIERLLGRGMDSADLEDLKDWLGDWFDLGAVRRRLGDAAGQDDADEQSPRPGKDDRRGPDGGAGPGEDGGAPDDPASGEDAADGRAEADRSAADGDAGPECSGAGADADDQVRAVEEDGGPAAPELDASPAPTGGIDVRALIEEALRERRRGTESADADDEGDPASGDAD</sequence>
<keyword evidence="2" id="KW-1133">Transmembrane helix</keyword>
<keyword evidence="4" id="KW-1185">Reference proteome</keyword>
<evidence type="ECO:0000256" key="2">
    <source>
        <dbReference type="SAM" id="Phobius"/>
    </source>
</evidence>
<comment type="caution">
    <text evidence="3">The sequence shown here is derived from an EMBL/GenBank/DDBJ whole genome shotgun (WGS) entry which is preliminary data.</text>
</comment>
<feature type="transmembrane region" description="Helical" evidence="2">
    <location>
        <begin position="31"/>
        <end position="55"/>
    </location>
</feature>
<dbReference type="Proteomes" id="UP001500984">
    <property type="component" value="Unassembled WGS sequence"/>
</dbReference>
<reference evidence="4" key="1">
    <citation type="journal article" date="2019" name="Int. J. Syst. Evol. Microbiol.">
        <title>The Global Catalogue of Microorganisms (GCM) 10K type strain sequencing project: providing services to taxonomists for standard genome sequencing and annotation.</title>
        <authorList>
            <consortium name="The Broad Institute Genomics Platform"/>
            <consortium name="The Broad Institute Genome Sequencing Center for Infectious Disease"/>
            <person name="Wu L."/>
            <person name="Ma J."/>
        </authorList>
    </citation>
    <scope>NUCLEOTIDE SEQUENCE [LARGE SCALE GENOMIC DNA]</scope>
    <source>
        <strain evidence="4">JCM 15900</strain>
    </source>
</reference>
<keyword evidence="2" id="KW-0812">Transmembrane</keyword>
<feature type="compositionally biased region" description="Basic and acidic residues" evidence="1">
    <location>
        <begin position="252"/>
        <end position="280"/>
    </location>
</feature>
<evidence type="ECO:0000313" key="4">
    <source>
        <dbReference type="Proteomes" id="UP001500984"/>
    </source>
</evidence>
<feature type="compositionally biased region" description="Acidic residues" evidence="1">
    <location>
        <begin position="456"/>
        <end position="470"/>
    </location>
</feature>
<evidence type="ECO:0000256" key="1">
    <source>
        <dbReference type="SAM" id="MobiDB-lite"/>
    </source>
</evidence>
<feature type="compositionally biased region" description="Basic and acidic residues" evidence="1">
    <location>
        <begin position="347"/>
        <end position="359"/>
    </location>
</feature>
<feature type="compositionally biased region" description="Gly residues" evidence="1">
    <location>
        <begin position="181"/>
        <end position="200"/>
    </location>
</feature>
<feature type="region of interest" description="Disordered" evidence="1">
    <location>
        <begin position="337"/>
        <end position="470"/>
    </location>
</feature>
<feature type="compositionally biased region" description="Basic and acidic residues" evidence="1">
    <location>
        <begin position="382"/>
        <end position="393"/>
    </location>
</feature>
<feature type="region of interest" description="Disordered" evidence="1">
    <location>
        <begin position="250"/>
        <end position="297"/>
    </location>
</feature>
<feature type="compositionally biased region" description="Basic and acidic residues" evidence="1">
    <location>
        <begin position="440"/>
        <end position="454"/>
    </location>
</feature>